<keyword evidence="9 12" id="KW-0201">Cytochrome c-type biogenesis</keyword>
<dbReference type="NCBIfam" id="TIGR03141">
    <property type="entry name" value="cytochro_ccmD"/>
    <property type="match status" value="1"/>
</dbReference>
<feature type="transmembrane region" description="Helical" evidence="12">
    <location>
        <begin position="12"/>
        <end position="34"/>
    </location>
</feature>
<dbReference type="Proteomes" id="UP001165633">
    <property type="component" value="Unassembled WGS sequence"/>
</dbReference>
<name>A0ABT3WDF0_9PROT</name>
<gene>
    <name evidence="13" type="primary">ccmD</name>
    <name evidence="13" type="ORF">NQF87_04790</name>
</gene>
<sequence length="63" mass="7222">MIQPSLWPPHWGFVLASYGLVITVLTVMVGSSLFRLRRATKRLALLQRLQKMAADQPDRQEND</sequence>
<evidence type="ECO:0000256" key="11">
    <source>
        <dbReference type="ARBA" id="ARBA00023136"/>
    </source>
</evidence>
<comment type="subcellular location">
    <subcellularLocation>
        <location evidence="2 12">Cell inner membrane</location>
        <topology evidence="2 12">Single-pass membrane protein</topology>
    </subcellularLocation>
</comment>
<evidence type="ECO:0000256" key="4">
    <source>
        <dbReference type="ARBA" id="ARBA00016461"/>
    </source>
</evidence>
<evidence type="ECO:0000256" key="8">
    <source>
        <dbReference type="ARBA" id="ARBA00022692"/>
    </source>
</evidence>
<keyword evidence="14" id="KW-1185">Reference proteome</keyword>
<comment type="similarity">
    <text evidence="3 12">Belongs to the CcmD/CycX/HelD family.</text>
</comment>
<dbReference type="Pfam" id="PF04995">
    <property type="entry name" value="CcmD"/>
    <property type="match status" value="1"/>
</dbReference>
<comment type="function">
    <text evidence="1 12">Required for the export of heme to the periplasm for the biogenesis of c-type cytochromes.</text>
</comment>
<keyword evidence="8 12" id="KW-0812">Transmembrane</keyword>
<comment type="caution">
    <text evidence="13">The sequence shown here is derived from an EMBL/GenBank/DDBJ whole genome shotgun (WGS) entry which is preliminary data.</text>
</comment>
<evidence type="ECO:0000313" key="14">
    <source>
        <dbReference type="Proteomes" id="UP001165633"/>
    </source>
</evidence>
<keyword evidence="10 12" id="KW-1133">Transmembrane helix</keyword>
<evidence type="ECO:0000256" key="2">
    <source>
        <dbReference type="ARBA" id="ARBA00004377"/>
    </source>
</evidence>
<proteinExistence type="inferred from homology"/>
<evidence type="ECO:0000256" key="10">
    <source>
        <dbReference type="ARBA" id="ARBA00022989"/>
    </source>
</evidence>
<evidence type="ECO:0000256" key="6">
    <source>
        <dbReference type="ARBA" id="ARBA00022475"/>
    </source>
</evidence>
<evidence type="ECO:0000313" key="13">
    <source>
        <dbReference type="EMBL" id="MCX5616290.1"/>
    </source>
</evidence>
<dbReference type="RefSeq" id="WP_266127274.1">
    <property type="nucleotide sequence ID" value="NZ_JANIDV010000002.1"/>
</dbReference>
<evidence type="ECO:0000256" key="9">
    <source>
        <dbReference type="ARBA" id="ARBA00022748"/>
    </source>
</evidence>
<dbReference type="EMBL" id="JANIDV010000002">
    <property type="protein sequence ID" value="MCX5616290.1"/>
    <property type="molecule type" value="Genomic_DNA"/>
</dbReference>
<evidence type="ECO:0000256" key="12">
    <source>
        <dbReference type="RuleBase" id="RU363101"/>
    </source>
</evidence>
<evidence type="ECO:0000256" key="1">
    <source>
        <dbReference type="ARBA" id="ARBA00002442"/>
    </source>
</evidence>
<evidence type="ECO:0000256" key="5">
    <source>
        <dbReference type="ARBA" id="ARBA00022448"/>
    </source>
</evidence>
<dbReference type="InterPro" id="IPR007078">
    <property type="entry name" value="Haem_export_protD_CcmD"/>
</dbReference>
<keyword evidence="6 12" id="KW-1003">Cell membrane</keyword>
<evidence type="ECO:0000256" key="7">
    <source>
        <dbReference type="ARBA" id="ARBA00022519"/>
    </source>
</evidence>
<keyword evidence="5 12" id="KW-0813">Transport</keyword>
<evidence type="ECO:0000256" key="3">
    <source>
        <dbReference type="ARBA" id="ARBA00008741"/>
    </source>
</evidence>
<organism evidence="13 14">
    <name type="scientific">Bombella dulcis</name>
    <dbReference type="NCBI Taxonomy" id="2967339"/>
    <lineage>
        <taxon>Bacteria</taxon>
        <taxon>Pseudomonadati</taxon>
        <taxon>Pseudomonadota</taxon>
        <taxon>Alphaproteobacteria</taxon>
        <taxon>Acetobacterales</taxon>
        <taxon>Acetobacteraceae</taxon>
        <taxon>Bombella</taxon>
    </lineage>
</organism>
<accession>A0ABT3WDF0</accession>
<keyword evidence="11 12" id="KW-0472">Membrane</keyword>
<keyword evidence="7 12" id="KW-0997">Cell inner membrane</keyword>
<protein>
    <recommendedName>
        <fullName evidence="4 12">Heme exporter protein D</fullName>
    </recommendedName>
</protein>
<reference evidence="13" key="1">
    <citation type="submission" date="2022-07" db="EMBL/GenBank/DDBJ databases">
        <title>Bombella genomes.</title>
        <authorList>
            <person name="Harer L."/>
            <person name="Styblova S."/>
            <person name="Ehrmann M."/>
        </authorList>
    </citation>
    <scope>NUCLEOTIDE SEQUENCE</scope>
    <source>
        <strain evidence="13">TMW 2.2559</strain>
    </source>
</reference>